<dbReference type="RefSeq" id="WP_307121582.1">
    <property type="nucleotide sequence ID" value="NZ_JAUSTM010000007.1"/>
</dbReference>
<dbReference type="InterPro" id="IPR005149">
    <property type="entry name" value="Tscrpt_reg_PadR_N"/>
</dbReference>
<evidence type="ECO:0000313" key="3">
    <source>
        <dbReference type="Proteomes" id="UP001223079"/>
    </source>
</evidence>
<organism evidence="2 3">
    <name type="scientific">Streptococcus moroccensis</name>
    <dbReference type="NCBI Taxonomy" id="1451356"/>
    <lineage>
        <taxon>Bacteria</taxon>
        <taxon>Bacillati</taxon>
        <taxon>Bacillota</taxon>
        <taxon>Bacilli</taxon>
        <taxon>Lactobacillales</taxon>
        <taxon>Streptococcaceae</taxon>
        <taxon>Streptococcus</taxon>
    </lineage>
</organism>
<dbReference type="InterPro" id="IPR036390">
    <property type="entry name" value="WH_DNA-bd_sf"/>
</dbReference>
<name>A0ABT9YRZ5_9STRE</name>
<dbReference type="SUPFAM" id="SSF46785">
    <property type="entry name" value="Winged helix' DNA-binding domain"/>
    <property type="match status" value="1"/>
</dbReference>
<dbReference type="PANTHER" id="PTHR33169">
    <property type="entry name" value="PADR-FAMILY TRANSCRIPTIONAL REGULATOR"/>
    <property type="match status" value="1"/>
</dbReference>
<evidence type="ECO:0000259" key="1">
    <source>
        <dbReference type="Pfam" id="PF03551"/>
    </source>
</evidence>
<reference evidence="2 3" key="1">
    <citation type="submission" date="2023-07" db="EMBL/GenBank/DDBJ databases">
        <title>Genomic Encyclopedia of Type Strains, Phase IV (KMG-IV): sequencing the most valuable type-strain genomes for metagenomic binning, comparative biology and taxonomic classification.</title>
        <authorList>
            <person name="Goeker M."/>
        </authorList>
    </citation>
    <scope>NUCLEOTIDE SEQUENCE [LARGE SCALE GENOMIC DNA]</scope>
    <source>
        <strain evidence="2 3">DSM 105143</strain>
    </source>
</reference>
<dbReference type="Gene3D" id="1.10.10.10">
    <property type="entry name" value="Winged helix-like DNA-binding domain superfamily/Winged helix DNA-binding domain"/>
    <property type="match status" value="1"/>
</dbReference>
<accession>A0ABT9YRZ5</accession>
<feature type="domain" description="Transcription regulator PadR N-terminal" evidence="1">
    <location>
        <begin position="19"/>
        <end position="84"/>
    </location>
</feature>
<dbReference type="PANTHER" id="PTHR33169:SF13">
    <property type="entry name" value="PADR-FAMILY TRANSCRIPTIONAL REGULATOR"/>
    <property type="match status" value="1"/>
</dbReference>
<dbReference type="InterPro" id="IPR052509">
    <property type="entry name" value="Metal_resp_DNA-bind_regulator"/>
</dbReference>
<evidence type="ECO:0000313" key="2">
    <source>
        <dbReference type="EMBL" id="MDQ0222381.1"/>
    </source>
</evidence>
<sequence>MKRNKHLPLTETTFYILLALRQPSHGYVIMQTVEELSCGDVRIAAGTMYGAIENLLKLKWIKSVASEDKRRKVYQITSLGEEILTLEVGRLRQLSQLAEKLGL</sequence>
<protein>
    <submittedName>
        <fullName evidence="2">DNA-binding PadR family transcriptional regulator</fullName>
    </submittedName>
</protein>
<dbReference type="Pfam" id="PF03551">
    <property type="entry name" value="PadR"/>
    <property type="match status" value="1"/>
</dbReference>
<dbReference type="EMBL" id="JAUSTM010000007">
    <property type="protein sequence ID" value="MDQ0222381.1"/>
    <property type="molecule type" value="Genomic_DNA"/>
</dbReference>
<keyword evidence="2" id="KW-0238">DNA-binding</keyword>
<gene>
    <name evidence="2" type="ORF">J2S23_000933</name>
</gene>
<dbReference type="Proteomes" id="UP001223079">
    <property type="component" value="Unassembled WGS sequence"/>
</dbReference>
<proteinExistence type="predicted"/>
<dbReference type="InterPro" id="IPR036388">
    <property type="entry name" value="WH-like_DNA-bd_sf"/>
</dbReference>
<comment type="caution">
    <text evidence="2">The sequence shown here is derived from an EMBL/GenBank/DDBJ whole genome shotgun (WGS) entry which is preliminary data.</text>
</comment>
<keyword evidence="3" id="KW-1185">Reference proteome</keyword>
<dbReference type="GO" id="GO:0003677">
    <property type="term" value="F:DNA binding"/>
    <property type="evidence" value="ECO:0007669"/>
    <property type="project" value="UniProtKB-KW"/>
</dbReference>